<comment type="caution">
    <text evidence="1">The sequence shown here is derived from an EMBL/GenBank/DDBJ whole genome shotgun (WGS) entry which is preliminary data.</text>
</comment>
<dbReference type="Gene3D" id="3.40.960.10">
    <property type="entry name" value="VSR Endonuclease"/>
    <property type="match status" value="1"/>
</dbReference>
<protein>
    <recommendedName>
        <fullName evidence="3">DUF2726 domain-containing protein</fullName>
    </recommendedName>
</protein>
<gene>
    <name evidence="1" type="ORF">BK746_07805</name>
</gene>
<proteinExistence type="predicted"/>
<accession>A0A9X6IGK9</accession>
<evidence type="ECO:0000313" key="2">
    <source>
        <dbReference type="Proteomes" id="UP000195129"/>
    </source>
</evidence>
<sequence>MNKHAINFINFINEETNGEYTVLGDYVNSSTKLEMKHEKCGLIYDVRPNDFKSGCRCPECANIGRRTKRRKTTFSEEVKSLVGDEYIFLDVYVNYHTKLKVKHKNCEEVYEVSPANFLKGKRCPSCSIIKRSRKRAKTTEEVRKEIYDLVGNDYTIIGEYRNYVTPITIKHNKCGHEYFVTAGNFISHGKRCPKCKFSRGEKRVRDYLESHKYKFDEQYRFSDCKLSLPLPFDFVIFNEEGNITYAIEYDGEFHFHKKFRSNEQFELQKVRDEKKNVYCREKKIKLIRIHYKHFENIEKILDAKLP</sequence>
<name>A0A9X6IGK9_BACTU</name>
<evidence type="ECO:0008006" key="3">
    <source>
        <dbReference type="Google" id="ProtNLM"/>
    </source>
</evidence>
<organism evidence="1 2">
    <name type="scientific">Bacillus thuringiensis serovar yosoo</name>
    <dbReference type="NCBI Taxonomy" id="180848"/>
    <lineage>
        <taxon>Bacteria</taxon>
        <taxon>Bacillati</taxon>
        <taxon>Bacillota</taxon>
        <taxon>Bacilli</taxon>
        <taxon>Bacillales</taxon>
        <taxon>Bacillaceae</taxon>
        <taxon>Bacillus</taxon>
        <taxon>Bacillus cereus group</taxon>
    </lineage>
</organism>
<dbReference type="AlphaFoldDB" id="A0A9X6IGK9"/>
<dbReference type="Proteomes" id="UP000195129">
    <property type="component" value="Unassembled WGS sequence"/>
</dbReference>
<reference evidence="1 2" key="1">
    <citation type="submission" date="2016-10" db="EMBL/GenBank/DDBJ databases">
        <title>Comparative genomics of Bacillus thuringiensis reveals a path to pathogens against multiple invertebrate hosts.</title>
        <authorList>
            <person name="Zheng J."/>
            <person name="Gao Q."/>
            <person name="Liu H."/>
            <person name="Peng D."/>
            <person name="Ruan L."/>
            <person name="Sun M."/>
        </authorList>
    </citation>
    <scope>NUCLEOTIDE SEQUENCE [LARGE SCALE GENOMIC DNA]</scope>
    <source>
        <strain evidence="1">BGSC 4CA1</strain>
    </source>
</reference>
<evidence type="ECO:0000313" key="1">
    <source>
        <dbReference type="EMBL" id="OTY60312.1"/>
    </source>
</evidence>
<dbReference type="EMBL" id="NFDN01000041">
    <property type="protein sequence ID" value="OTY60312.1"/>
    <property type="molecule type" value="Genomic_DNA"/>
</dbReference>
<dbReference type="RefSeq" id="WP_087965598.1">
    <property type="nucleotide sequence ID" value="NZ_NFDN01000041.1"/>
</dbReference>